<gene>
    <name evidence="1" type="ORF">DKE52_006290</name>
</gene>
<evidence type="ECO:0000313" key="1">
    <source>
        <dbReference type="EMBL" id="AZC00319.1"/>
    </source>
</evidence>
<dbReference type="AlphaFoldDB" id="A0A3G6YIU6"/>
<reference evidence="1" key="1">
    <citation type="submission" date="2018-11" db="EMBL/GenBank/DDBJ databases">
        <authorList>
            <person name="Kuo S.-C."/>
            <person name="Chen F.-J."/>
            <person name="Liao Y.-C."/>
        </authorList>
    </citation>
    <scope>NUCLEOTIDE SEQUENCE [LARGE SCALE GENOMIC DNA]</scope>
    <source>
        <strain evidence="1">2014S06-099</strain>
    </source>
</reference>
<dbReference type="EMBL" id="CP033540">
    <property type="protein sequence ID" value="AZC00319.1"/>
    <property type="molecule type" value="Genomic_DNA"/>
</dbReference>
<sequence length="77" mass="8884">MNKQSTNSDMQSICLELIEQNNQLIKQMAQTLNLVTTVITQNNQLIQLNTEQSAQINYLLDELDLDDKKSDRDLDDE</sequence>
<proteinExistence type="predicted"/>
<reference evidence="1" key="2">
    <citation type="submission" date="2018-12" db="EMBL/GenBank/DDBJ databases">
        <title>Molecular Epidemiology of Emerging Carbapenem-Resistance in Acinetobacter nosocomialis and Acinetobacter pittii in Taiwan, 2010-2014.</title>
        <authorList>
            <person name="Huang W.-C."/>
            <person name="Wang H.-Y."/>
            <person name="Lai J.-F."/>
            <person name="Lauderdale T.-L."/>
            <person name="Sytwu H.-K."/>
        </authorList>
    </citation>
    <scope>NUCLEOTIDE SEQUENCE [LARGE SCALE GENOMIC DNA]</scope>
    <source>
        <strain evidence="1">2014S06-099</strain>
    </source>
</reference>
<name>A0A3G6YIU6_ACIPI</name>
<organism evidence="1">
    <name type="scientific">Acinetobacter pittii</name>
    <name type="common">Acinetobacter genomosp. 3</name>
    <dbReference type="NCBI Taxonomy" id="48296"/>
    <lineage>
        <taxon>Bacteria</taxon>
        <taxon>Pseudomonadati</taxon>
        <taxon>Pseudomonadota</taxon>
        <taxon>Gammaproteobacteria</taxon>
        <taxon>Moraxellales</taxon>
        <taxon>Moraxellaceae</taxon>
        <taxon>Acinetobacter</taxon>
        <taxon>Acinetobacter calcoaceticus/baumannii complex</taxon>
    </lineage>
</organism>
<dbReference type="Proteomes" id="UP000254410">
    <property type="component" value="Chromosome"/>
</dbReference>
<protein>
    <submittedName>
        <fullName evidence="1">Uncharacterized protein</fullName>
    </submittedName>
</protein>
<accession>A0A3G6YIU6</accession>